<keyword evidence="2" id="KW-0812">Transmembrane</keyword>
<feature type="region of interest" description="Disordered" evidence="1">
    <location>
        <begin position="525"/>
        <end position="556"/>
    </location>
</feature>
<organism evidence="3 4">
    <name type="scientific">Methyloceanibacter stevinii</name>
    <dbReference type="NCBI Taxonomy" id="1774970"/>
    <lineage>
        <taxon>Bacteria</taxon>
        <taxon>Pseudomonadati</taxon>
        <taxon>Pseudomonadota</taxon>
        <taxon>Alphaproteobacteria</taxon>
        <taxon>Hyphomicrobiales</taxon>
        <taxon>Hyphomicrobiaceae</taxon>
        <taxon>Methyloceanibacter</taxon>
    </lineage>
</organism>
<feature type="transmembrane region" description="Helical" evidence="2">
    <location>
        <begin position="261"/>
        <end position="280"/>
    </location>
</feature>
<sequence length="556" mass="62408">MGGALPVTLPVINLRAWRITSHTIGVLALIALTQLMTVTDARLHASFDQKHYVALGYNLARFDTFSMVRDLAIRPRPAIPTVTNQPPPLYGAREPLYPFLLSLVFKASVFDLDKINVRDLVWKGERVYPDVIAKLKLIQSILFALTAVATLIAIRCISGSWILAYLLAFLFAGCDTLWVRFLRVETLAAFLSIVLALALWAGMVARTHTRRLLFWIGAGVALGLLALTKGLYEYLPLLFVVGCLALLAWTLLWRRRLEVKYLDALVIALVAYAFILPWAARNHVEFGKFTISTRGGSILEHRATYSTITFPEYLASIEFYSRFSGIGATPVDHPFAKRDDMRRLINKYSDGRKVEYPTFRNLGTIEAEMDVLRQAGYSRTTAAAIIYLKSLPVQVAMVLPLSIRASNIAVREWKSRNALLEFWARFSRDIFHILRWAFVPVFLAGAALAAWRCDWPVFVAFLPSLYHYGMYVAFTHYIPRYNAMLVPIFLVALSYVVVILWRWACGYRAKAEAPLGPSLTRSAAARRHTNGVSPTPQDEADRGQDDVTAKGSDAVA</sequence>
<feature type="transmembrane region" description="Helical" evidence="2">
    <location>
        <begin position="187"/>
        <end position="205"/>
    </location>
</feature>
<comment type="caution">
    <text evidence="3">The sequence shown here is derived from an EMBL/GenBank/DDBJ whole genome shotgun (WGS) entry which is preliminary data.</text>
</comment>
<feature type="transmembrane region" description="Helical" evidence="2">
    <location>
        <begin position="137"/>
        <end position="154"/>
    </location>
</feature>
<feature type="transmembrane region" description="Helical" evidence="2">
    <location>
        <begin position="458"/>
        <end position="478"/>
    </location>
</feature>
<dbReference type="Proteomes" id="UP000094172">
    <property type="component" value="Unassembled WGS sequence"/>
</dbReference>
<evidence type="ECO:0000313" key="3">
    <source>
        <dbReference type="EMBL" id="ODR95884.1"/>
    </source>
</evidence>
<accession>A0A1E3VQS9</accession>
<protein>
    <recommendedName>
        <fullName evidence="5">Glycosyltransferase RgtA/B/C/D-like domain-containing protein</fullName>
    </recommendedName>
</protein>
<keyword evidence="4" id="KW-1185">Reference proteome</keyword>
<feature type="transmembrane region" description="Helical" evidence="2">
    <location>
        <begin position="484"/>
        <end position="504"/>
    </location>
</feature>
<feature type="compositionally biased region" description="Basic and acidic residues" evidence="1">
    <location>
        <begin position="539"/>
        <end position="548"/>
    </location>
</feature>
<evidence type="ECO:0008006" key="5">
    <source>
        <dbReference type="Google" id="ProtNLM"/>
    </source>
</evidence>
<evidence type="ECO:0000313" key="4">
    <source>
        <dbReference type="Proteomes" id="UP000094172"/>
    </source>
</evidence>
<feature type="transmembrane region" description="Helical" evidence="2">
    <location>
        <begin position="433"/>
        <end position="451"/>
    </location>
</feature>
<proteinExistence type="predicted"/>
<reference evidence="3 4" key="1">
    <citation type="journal article" date="2016" name="Environ. Microbiol.">
        <title>New Methyloceanibacter diversity from North Sea sediments includes methanotroph containing solely the soluble methane monooxygenase.</title>
        <authorList>
            <person name="Vekeman B."/>
            <person name="Kerckhof F.M."/>
            <person name="Cremers G."/>
            <person name="de Vos P."/>
            <person name="Vandamme P."/>
            <person name="Boon N."/>
            <person name="Op den Camp H.J."/>
            <person name="Heylen K."/>
        </authorList>
    </citation>
    <scope>NUCLEOTIDE SEQUENCE [LARGE SCALE GENOMIC DNA]</scope>
    <source>
        <strain evidence="3 4">R-67176</strain>
    </source>
</reference>
<feature type="transmembrane region" description="Helical" evidence="2">
    <location>
        <begin position="234"/>
        <end position="254"/>
    </location>
</feature>
<keyword evidence="2" id="KW-0472">Membrane</keyword>
<evidence type="ECO:0000256" key="2">
    <source>
        <dbReference type="SAM" id="Phobius"/>
    </source>
</evidence>
<name>A0A1E3VQS9_9HYPH</name>
<evidence type="ECO:0000256" key="1">
    <source>
        <dbReference type="SAM" id="MobiDB-lite"/>
    </source>
</evidence>
<feature type="transmembrane region" description="Helical" evidence="2">
    <location>
        <begin position="212"/>
        <end position="228"/>
    </location>
</feature>
<dbReference type="EMBL" id="LPWE01000010">
    <property type="protein sequence ID" value="ODR95884.1"/>
    <property type="molecule type" value="Genomic_DNA"/>
</dbReference>
<gene>
    <name evidence="3" type="ORF">AUC70_03230</name>
</gene>
<dbReference type="AlphaFoldDB" id="A0A1E3VQS9"/>
<keyword evidence="2" id="KW-1133">Transmembrane helix</keyword>